<name>A0A8B7MZT7_HYAAZ</name>
<dbReference type="InterPro" id="IPR027417">
    <property type="entry name" value="P-loop_NTPase"/>
</dbReference>
<feature type="region of interest" description="Disordered" evidence="7">
    <location>
        <begin position="294"/>
        <end position="358"/>
    </location>
</feature>
<evidence type="ECO:0000256" key="7">
    <source>
        <dbReference type="SAM" id="MobiDB-lite"/>
    </source>
</evidence>
<gene>
    <name evidence="11" type="primary">LOC108664405</name>
</gene>
<keyword evidence="5" id="KW-0067">ATP-binding</keyword>
<dbReference type="InterPro" id="IPR045116">
    <property type="entry name" value="Clp1/Grc3"/>
</dbReference>
<evidence type="ECO:0000256" key="2">
    <source>
        <dbReference type="ARBA" id="ARBA00022679"/>
    </source>
</evidence>
<dbReference type="Proteomes" id="UP000694843">
    <property type="component" value="Unplaced"/>
</dbReference>
<feature type="region of interest" description="Disordered" evidence="7">
    <location>
        <begin position="1"/>
        <end position="32"/>
    </location>
</feature>
<feature type="domain" description="Clp1 P-loop" evidence="8">
    <location>
        <begin position="623"/>
        <end position="692"/>
    </location>
</feature>
<dbReference type="KEGG" id="hazt:108664405"/>
<protein>
    <recommendedName>
        <fullName evidence="6">Polynucleotide 5'-hydroxyl-kinase NOL9</fullName>
    </recommendedName>
</protein>
<dbReference type="PANTHER" id="PTHR12755">
    <property type="entry name" value="CLEAVAGE/POLYADENYLATION FACTOR IA SUBUNIT CLP1P"/>
    <property type="match status" value="1"/>
</dbReference>
<dbReference type="GO" id="GO:0000448">
    <property type="term" value="P:cleavage in ITS2 between 5.8S rRNA and LSU-rRNA of tricistronic rRNA transcript (SSU-rRNA, 5.8S rRNA, LSU-rRNA)"/>
    <property type="evidence" value="ECO:0007669"/>
    <property type="project" value="TreeGrafter"/>
</dbReference>
<evidence type="ECO:0000256" key="1">
    <source>
        <dbReference type="ARBA" id="ARBA00011003"/>
    </source>
</evidence>
<evidence type="ECO:0000256" key="4">
    <source>
        <dbReference type="ARBA" id="ARBA00022777"/>
    </source>
</evidence>
<dbReference type="InterPro" id="IPR032319">
    <property type="entry name" value="CLP1_P"/>
</dbReference>
<reference evidence="11" key="1">
    <citation type="submission" date="2025-08" db="UniProtKB">
        <authorList>
            <consortium name="RefSeq"/>
        </authorList>
    </citation>
    <scope>IDENTIFICATION</scope>
    <source>
        <tissue evidence="11">Whole organism</tissue>
    </source>
</reference>
<evidence type="ECO:0000259" key="9">
    <source>
        <dbReference type="Pfam" id="PF24419"/>
    </source>
</evidence>
<evidence type="ECO:0000259" key="8">
    <source>
        <dbReference type="Pfam" id="PF16575"/>
    </source>
</evidence>
<dbReference type="OrthoDB" id="2405412at2759"/>
<dbReference type="AlphaFoldDB" id="A0A8B7MZT7"/>
<dbReference type="GO" id="GO:0051731">
    <property type="term" value="F:polynucleotide 5'-hydroxyl-kinase activity"/>
    <property type="evidence" value="ECO:0007669"/>
    <property type="project" value="InterPro"/>
</dbReference>
<evidence type="ECO:0000313" key="11">
    <source>
        <dbReference type="RefSeq" id="XP_018006469.2"/>
    </source>
</evidence>
<dbReference type="Pfam" id="PF16575">
    <property type="entry name" value="CLP1_P"/>
    <property type="match status" value="2"/>
</dbReference>
<dbReference type="PANTHER" id="PTHR12755:SF3">
    <property type="entry name" value="POLYNUCLEOTIDE 5'-HYDROXYL-KINASE NOL9"/>
    <property type="match status" value="1"/>
</dbReference>
<keyword evidence="4" id="KW-0418">Kinase</keyword>
<feature type="domain" description="NOL9 N-terminal" evidence="9">
    <location>
        <begin position="68"/>
        <end position="141"/>
    </location>
</feature>
<proteinExistence type="inferred from homology"/>
<dbReference type="InterPro" id="IPR057573">
    <property type="entry name" value="NOL9_N"/>
</dbReference>
<organism evidence="10 11">
    <name type="scientific">Hyalella azteca</name>
    <name type="common">Amphipod</name>
    <dbReference type="NCBI Taxonomy" id="294128"/>
    <lineage>
        <taxon>Eukaryota</taxon>
        <taxon>Metazoa</taxon>
        <taxon>Ecdysozoa</taxon>
        <taxon>Arthropoda</taxon>
        <taxon>Crustacea</taxon>
        <taxon>Multicrustacea</taxon>
        <taxon>Malacostraca</taxon>
        <taxon>Eumalacostraca</taxon>
        <taxon>Peracarida</taxon>
        <taxon>Amphipoda</taxon>
        <taxon>Senticaudata</taxon>
        <taxon>Talitrida</taxon>
        <taxon>Talitroidea</taxon>
        <taxon>Hyalellidae</taxon>
        <taxon>Hyalella</taxon>
    </lineage>
</organism>
<dbReference type="Gene3D" id="3.40.50.300">
    <property type="entry name" value="P-loop containing nucleotide triphosphate hydrolases"/>
    <property type="match status" value="1"/>
</dbReference>
<sequence>MNLKPPPPKRMKLDNSNEFDGDPSGQINSDFSNLDADDDISSKIEFDQEVRPWYSTFSGSCIAGKRWKKVLVHLQCGQQLVVDGLYCVKPVRGAIHILGYQVPTGQQVPVFSPRHHAMLAVSCAAYPRASHSTSCGCITLTDDVHQLKQDYFLSKDQFAALQLKPGCQGVVLELTAYSTALPSVLFACQKPSLLMHLLPLDATGQDPRHPLFTTHSPRHSLLATHSPRHPLLTTYNPRHPLLTPHNLRHPLLTPNNPCHYLLTTYNLRHPLLTPNNPCHYPHHPLILYPGSSAAGADPDAAGADPDAAGADPDAAGADPDASGADPDAAGADPDAAGADPDAAGADSDAAGADPDAAGADPGPCDVLAWYVALEGVKPVMASMEAGPVVDVPRGWGQVVGWATNMVQRGDLAWGCAPKTSPTQPGLRVLVVGARDLGKSTFVRYCVNSFLDARSSREGASSGGVCLLDLDCGQPEVGLPGTLSVARVRRPLLGPGFIYSSARSRMDSKDKLAMVSRLQTRRKFLHKLRRKLGLEVPSGGLSKGTDAPGDDTRRYEPMETDYETCLRSKKAPGREFGKKSSPVIPEASKFPNSGLAALQDLQEMIEEMEWETQMEPVGDEVKQLILGSTSALYHLPEYLNLLKELMETVEQSHHDVPLVVNTMGWIRNEGLVLLAEILKLVRPTLVLQVCTEKDDSLDCYNMSDYHNSSDFVTTCLQQRVTPLSYHHFFDYQYCQVQAGSSRRRYARKKFDVPRPFRSDLRHLNTICYFSGAMSHVRGGRLLMPPSKTLSFSRVGIHVTYAEDLRVVLRSHLRGELVALCSTHVDNLVEISDDLPLGYKPARIPDTNHKDNHQSANHVRLPSHFSFFSRCSLLPLPAGVSIQPSKDPLAVRTTRPQYAVVGWGVVLTVDLKAHNLQVVTPLSPQRLGSVNLVVKSSLRLPPVLKPLFLGSNLSDVQK</sequence>
<keyword evidence="10" id="KW-1185">Reference proteome</keyword>
<evidence type="ECO:0000256" key="6">
    <source>
        <dbReference type="ARBA" id="ARBA00071212"/>
    </source>
</evidence>
<keyword evidence="2" id="KW-0808">Transferase</keyword>
<accession>A0A8B7MZT7</accession>
<evidence type="ECO:0000256" key="3">
    <source>
        <dbReference type="ARBA" id="ARBA00022741"/>
    </source>
</evidence>
<evidence type="ECO:0000313" key="10">
    <source>
        <dbReference type="Proteomes" id="UP000694843"/>
    </source>
</evidence>
<dbReference type="GO" id="GO:0005634">
    <property type="term" value="C:nucleus"/>
    <property type="evidence" value="ECO:0007669"/>
    <property type="project" value="TreeGrafter"/>
</dbReference>
<keyword evidence="3" id="KW-0547">Nucleotide-binding</keyword>
<dbReference type="GeneID" id="108664405"/>
<dbReference type="RefSeq" id="XP_018006469.2">
    <property type="nucleotide sequence ID" value="XM_018150980.2"/>
</dbReference>
<dbReference type="GO" id="GO:0005524">
    <property type="term" value="F:ATP binding"/>
    <property type="evidence" value="ECO:0007669"/>
    <property type="project" value="UniProtKB-KW"/>
</dbReference>
<dbReference type="Pfam" id="PF24419">
    <property type="entry name" value="Cupin_NOL9"/>
    <property type="match status" value="1"/>
</dbReference>
<feature type="domain" description="Clp1 P-loop" evidence="8">
    <location>
        <begin position="432"/>
        <end position="494"/>
    </location>
</feature>
<evidence type="ECO:0000256" key="5">
    <source>
        <dbReference type="ARBA" id="ARBA00022840"/>
    </source>
</evidence>
<comment type="similarity">
    <text evidence="1">Belongs to the Clp1 family. NOL9/GRC3 subfamily.</text>
</comment>